<dbReference type="Gene3D" id="2.40.50.100">
    <property type="match status" value="1"/>
</dbReference>
<sequence length="329" mass="35392">MRLRPHLLSMLLAVTLLAACGPELAVQPTDPPTPTPAPTRLPYDPDNLVTVERKDLLDSVTGRATIAPKLTNELFFERDGRVGSVDVAAGDQVKKDQVLARLEQSDLEYQINLAQIDVDLAKLRDSEAREQEVSTIEQAIAEKEVERAELALERLKTEQASLEIRAPYPGRIDRIDLKVGAELSAFQAVATIVGTEELIILAEFSGAKASRVVVGQEVQLEDFFDASINFTGTVAGQAEATSSAVVIEPAAGAPELKLGDSWKITAVLGRAPNVLAVSSAAIKTIGDRRYALTVDDGQLNRVFVETGIETDGVIEIKSGLTEGQQISAR</sequence>
<keyword evidence="2" id="KW-0175">Coiled coil</keyword>
<proteinExistence type="inferred from homology"/>
<gene>
    <name evidence="4" type="ORF">AVDCRST_MAG93-1923</name>
</gene>
<dbReference type="SUPFAM" id="SSF111369">
    <property type="entry name" value="HlyD-like secretion proteins"/>
    <property type="match status" value="1"/>
</dbReference>
<dbReference type="Gene3D" id="2.40.420.20">
    <property type="match status" value="1"/>
</dbReference>
<evidence type="ECO:0000256" key="3">
    <source>
        <dbReference type="SAM" id="SignalP"/>
    </source>
</evidence>
<evidence type="ECO:0000256" key="2">
    <source>
        <dbReference type="SAM" id="Coils"/>
    </source>
</evidence>
<feature type="coiled-coil region" evidence="2">
    <location>
        <begin position="133"/>
        <end position="165"/>
    </location>
</feature>
<dbReference type="GO" id="GO:0015562">
    <property type="term" value="F:efflux transmembrane transporter activity"/>
    <property type="evidence" value="ECO:0007669"/>
    <property type="project" value="TreeGrafter"/>
</dbReference>
<dbReference type="InterPro" id="IPR006143">
    <property type="entry name" value="RND_pump_MFP"/>
</dbReference>
<name>A0A6J4IKQ0_9CHLR</name>
<dbReference type="PROSITE" id="PS51257">
    <property type="entry name" value="PROKAR_LIPOPROTEIN"/>
    <property type="match status" value="1"/>
</dbReference>
<protein>
    <submittedName>
        <fullName evidence="4">Uncharacterized protein</fullName>
    </submittedName>
</protein>
<dbReference type="AlphaFoldDB" id="A0A6J4IKQ0"/>
<dbReference type="EMBL" id="CADCTR010000654">
    <property type="protein sequence ID" value="CAA9254928.1"/>
    <property type="molecule type" value="Genomic_DNA"/>
</dbReference>
<feature type="chain" id="PRO_5026901743" evidence="3">
    <location>
        <begin position="26"/>
        <end position="329"/>
    </location>
</feature>
<dbReference type="NCBIfam" id="TIGR01730">
    <property type="entry name" value="RND_mfp"/>
    <property type="match status" value="1"/>
</dbReference>
<accession>A0A6J4IKQ0</accession>
<evidence type="ECO:0000256" key="1">
    <source>
        <dbReference type="ARBA" id="ARBA00009477"/>
    </source>
</evidence>
<dbReference type="GO" id="GO:1990281">
    <property type="term" value="C:efflux pump complex"/>
    <property type="evidence" value="ECO:0007669"/>
    <property type="project" value="TreeGrafter"/>
</dbReference>
<keyword evidence="3" id="KW-0732">Signal</keyword>
<organism evidence="4">
    <name type="scientific">uncultured Chloroflexia bacterium</name>
    <dbReference type="NCBI Taxonomy" id="1672391"/>
    <lineage>
        <taxon>Bacteria</taxon>
        <taxon>Bacillati</taxon>
        <taxon>Chloroflexota</taxon>
        <taxon>Chloroflexia</taxon>
        <taxon>environmental samples</taxon>
    </lineage>
</organism>
<comment type="similarity">
    <text evidence="1">Belongs to the membrane fusion protein (MFP) (TC 8.A.1) family.</text>
</comment>
<reference evidence="4" key="1">
    <citation type="submission" date="2020-02" db="EMBL/GenBank/DDBJ databases">
        <authorList>
            <person name="Meier V. D."/>
        </authorList>
    </citation>
    <scope>NUCLEOTIDE SEQUENCE</scope>
    <source>
        <strain evidence="4">AVDCRST_MAG93</strain>
    </source>
</reference>
<dbReference type="PANTHER" id="PTHR30469">
    <property type="entry name" value="MULTIDRUG RESISTANCE PROTEIN MDTA"/>
    <property type="match status" value="1"/>
</dbReference>
<feature type="signal peptide" evidence="3">
    <location>
        <begin position="1"/>
        <end position="25"/>
    </location>
</feature>
<evidence type="ECO:0000313" key="4">
    <source>
        <dbReference type="EMBL" id="CAA9254928.1"/>
    </source>
</evidence>